<dbReference type="InterPro" id="IPR023393">
    <property type="entry name" value="START-like_dom_sf"/>
</dbReference>
<dbReference type="SUPFAM" id="SSF55961">
    <property type="entry name" value="Bet v1-like"/>
    <property type="match status" value="1"/>
</dbReference>
<reference evidence="3 4" key="1">
    <citation type="submission" date="2023-07" db="EMBL/GenBank/DDBJ databases">
        <title>Sequencing the genomes of 1000 actinobacteria strains.</title>
        <authorList>
            <person name="Klenk H.-P."/>
        </authorList>
    </citation>
    <scope>NUCLEOTIDE SEQUENCE [LARGE SCALE GENOMIC DNA]</scope>
    <source>
        <strain evidence="3 4">DSM 44388</strain>
    </source>
</reference>
<dbReference type="Pfam" id="PF08327">
    <property type="entry name" value="AHSA1"/>
    <property type="match status" value="1"/>
</dbReference>
<name>A0ABT9NZI6_9ACTN</name>
<organism evidence="3 4">
    <name type="scientific">Kineosporia succinea</name>
    <dbReference type="NCBI Taxonomy" id="84632"/>
    <lineage>
        <taxon>Bacteria</taxon>
        <taxon>Bacillati</taxon>
        <taxon>Actinomycetota</taxon>
        <taxon>Actinomycetes</taxon>
        <taxon>Kineosporiales</taxon>
        <taxon>Kineosporiaceae</taxon>
        <taxon>Kineosporia</taxon>
    </lineage>
</organism>
<sequence length="162" mass="17850">MTSSTSTGTAVVTLPSDTTILITREFNAPKSLVWRAYTEPELIKRWWAGEKGEVTLVESDFRVGGRWRQVMVAGPGFEVGFNGEFREIVDLEKIVCTETFEGMPDAYSVNTITFAESGGRTTLTMLIEHTEAAHRDAHIDSGMEEGMQGSMDALERVAAGLR</sequence>
<protein>
    <submittedName>
        <fullName evidence="3">Uncharacterized protein YndB with AHSA1/START domain</fullName>
    </submittedName>
</protein>
<comment type="caution">
    <text evidence="3">The sequence shown here is derived from an EMBL/GenBank/DDBJ whole genome shotgun (WGS) entry which is preliminary data.</text>
</comment>
<dbReference type="EMBL" id="JAUSQZ010000001">
    <property type="protein sequence ID" value="MDP9825835.1"/>
    <property type="molecule type" value="Genomic_DNA"/>
</dbReference>
<gene>
    <name evidence="3" type="ORF">J2S57_001584</name>
</gene>
<evidence type="ECO:0000256" key="1">
    <source>
        <dbReference type="ARBA" id="ARBA00006817"/>
    </source>
</evidence>
<comment type="similarity">
    <text evidence="1">Belongs to the AHA1 family.</text>
</comment>
<dbReference type="RefSeq" id="WP_307240017.1">
    <property type="nucleotide sequence ID" value="NZ_JAUSQZ010000001.1"/>
</dbReference>
<accession>A0ABT9NZI6</accession>
<dbReference type="Gene3D" id="3.30.530.20">
    <property type="match status" value="1"/>
</dbReference>
<dbReference type="CDD" id="cd07826">
    <property type="entry name" value="SRPBCC_CalC_Aha1-like_9"/>
    <property type="match status" value="1"/>
</dbReference>
<evidence type="ECO:0000259" key="2">
    <source>
        <dbReference type="Pfam" id="PF08327"/>
    </source>
</evidence>
<dbReference type="Proteomes" id="UP001235712">
    <property type="component" value="Unassembled WGS sequence"/>
</dbReference>
<dbReference type="InterPro" id="IPR013538">
    <property type="entry name" value="ASHA1/2-like_C"/>
</dbReference>
<evidence type="ECO:0000313" key="4">
    <source>
        <dbReference type="Proteomes" id="UP001235712"/>
    </source>
</evidence>
<feature type="domain" description="Activator of Hsp90 ATPase homologue 1/2-like C-terminal" evidence="2">
    <location>
        <begin position="27"/>
        <end position="157"/>
    </location>
</feature>
<keyword evidence="4" id="KW-1185">Reference proteome</keyword>
<proteinExistence type="inferred from homology"/>
<evidence type="ECO:0000313" key="3">
    <source>
        <dbReference type="EMBL" id="MDP9825835.1"/>
    </source>
</evidence>